<dbReference type="InterPro" id="IPR036909">
    <property type="entry name" value="Cyt_c-like_dom_sf"/>
</dbReference>
<organism evidence="5">
    <name type="scientific">hydrothermal vent metagenome</name>
    <dbReference type="NCBI Taxonomy" id="652676"/>
    <lineage>
        <taxon>unclassified sequences</taxon>
        <taxon>metagenomes</taxon>
        <taxon>ecological metagenomes</taxon>
    </lineage>
</organism>
<evidence type="ECO:0000259" key="4">
    <source>
        <dbReference type="PROSITE" id="PS51007"/>
    </source>
</evidence>
<keyword evidence="3" id="KW-0408">Iron</keyword>
<dbReference type="PROSITE" id="PS51257">
    <property type="entry name" value="PROKAR_LIPOPROTEIN"/>
    <property type="match status" value="1"/>
</dbReference>
<dbReference type="GO" id="GO:0046872">
    <property type="term" value="F:metal ion binding"/>
    <property type="evidence" value="ECO:0007669"/>
    <property type="project" value="UniProtKB-KW"/>
</dbReference>
<keyword evidence="2" id="KW-0479">Metal-binding</keyword>
<dbReference type="GO" id="GO:0009055">
    <property type="term" value="F:electron transfer activity"/>
    <property type="evidence" value="ECO:0007669"/>
    <property type="project" value="InterPro"/>
</dbReference>
<feature type="domain" description="Cytochrome c" evidence="4">
    <location>
        <begin position="44"/>
        <end position="129"/>
    </location>
</feature>
<evidence type="ECO:0000256" key="2">
    <source>
        <dbReference type="ARBA" id="ARBA00022723"/>
    </source>
</evidence>
<dbReference type="SUPFAM" id="SSF46626">
    <property type="entry name" value="Cytochrome c"/>
    <property type="match status" value="1"/>
</dbReference>
<dbReference type="AlphaFoldDB" id="A0A3B0TY19"/>
<sequence length="132" mass="14769">MKKLKLLLPIIILFLTFSACKYDFILPEEIPVIDPDNPTAEIFGFAEYVLPIFNNNDNCTSCHKTGGQLPDLTTEKAYSSLNSARYINLSSPELSKIYTHPLPGTSTHKHKKYTAQEAAIILAWIKQGAKNN</sequence>
<protein>
    <recommendedName>
        <fullName evidence="4">Cytochrome c domain-containing protein</fullName>
    </recommendedName>
</protein>
<evidence type="ECO:0000313" key="5">
    <source>
        <dbReference type="EMBL" id="VAW23671.1"/>
    </source>
</evidence>
<evidence type="ECO:0000256" key="1">
    <source>
        <dbReference type="ARBA" id="ARBA00022617"/>
    </source>
</evidence>
<name>A0A3B0TY19_9ZZZZ</name>
<reference evidence="5" key="1">
    <citation type="submission" date="2018-06" db="EMBL/GenBank/DDBJ databases">
        <authorList>
            <person name="Zhirakovskaya E."/>
        </authorList>
    </citation>
    <scope>NUCLEOTIDE SEQUENCE</scope>
</reference>
<proteinExistence type="predicted"/>
<dbReference type="EMBL" id="UOEP01000199">
    <property type="protein sequence ID" value="VAW23671.1"/>
    <property type="molecule type" value="Genomic_DNA"/>
</dbReference>
<dbReference type="PROSITE" id="PS51007">
    <property type="entry name" value="CYTC"/>
    <property type="match status" value="1"/>
</dbReference>
<dbReference type="InterPro" id="IPR009056">
    <property type="entry name" value="Cyt_c-like_dom"/>
</dbReference>
<dbReference type="GO" id="GO:0020037">
    <property type="term" value="F:heme binding"/>
    <property type="evidence" value="ECO:0007669"/>
    <property type="project" value="InterPro"/>
</dbReference>
<accession>A0A3B0TY19</accession>
<evidence type="ECO:0000256" key="3">
    <source>
        <dbReference type="ARBA" id="ARBA00023004"/>
    </source>
</evidence>
<keyword evidence="1" id="KW-0349">Heme</keyword>
<gene>
    <name evidence="5" type="ORF">MNBD_BACTEROID01-1719</name>
</gene>
<dbReference type="Pfam" id="PF00034">
    <property type="entry name" value="Cytochrom_C"/>
    <property type="match status" value="1"/>
</dbReference>